<name>A0ABT1P897_9ACTN</name>
<comment type="caution">
    <text evidence="2">The sequence shown here is derived from an EMBL/GenBank/DDBJ whole genome shotgun (WGS) entry which is preliminary data.</text>
</comment>
<reference evidence="2 3" key="1">
    <citation type="submission" date="2022-06" db="EMBL/GenBank/DDBJ databases">
        <title>Draft genome sequence of type strain Streptomyces rubrisoli DSM 42083.</title>
        <authorList>
            <person name="Duangmal K."/>
            <person name="Klaysubun C."/>
        </authorList>
    </citation>
    <scope>NUCLEOTIDE SEQUENCE [LARGE SCALE GENOMIC DNA]</scope>
    <source>
        <strain evidence="2 3">DSM 42083</strain>
    </source>
</reference>
<keyword evidence="1" id="KW-0812">Transmembrane</keyword>
<feature type="transmembrane region" description="Helical" evidence="1">
    <location>
        <begin position="26"/>
        <end position="44"/>
    </location>
</feature>
<proteinExistence type="predicted"/>
<keyword evidence="3" id="KW-1185">Reference proteome</keyword>
<dbReference type="Proteomes" id="UP001206206">
    <property type="component" value="Unassembled WGS sequence"/>
</dbReference>
<feature type="transmembrane region" description="Helical" evidence="1">
    <location>
        <begin position="51"/>
        <end position="71"/>
    </location>
</feature>
<protein>
    <submittedName>
        <fullName evidence="2">DUF4118 domain-containing protein</fullName>
    </submittedName>
</protein>
<keyword evidence="1" id="KW-1133">Transmembrane helix</keyword>
<keyword evidence="1" id="KW-0472">Membrane</keyword>
<organism evidence="2 3">
    <name type="scientific">Streptantibioticus rubrisoli</name>
    <dbReference type="NCBI Taxonomy" id="1387313"/>
    <lineage>
        <taxon>Bacteria</taxon>
        <taxon>Bacillati</taxon>
        <taxon>Actinomycetota</taxon>
        <taxon>Actinomycetes</taxon>
        <taxon>Kitasatosporales</taxon>
        <taxon>Streptomycetaceae</taxon>
        <taxon>Streptantibioticus</taxon>
    </lineage>
</organism>
<dbReference type="RefSeq" id="WP_255925578.1">
    <property type="nucleotide sequence ID" value="NZ_JANFNH010000003.1"/>
</dbReference>
<sequence length="107" mass="11138">MDDLVLPVGYASAALAAAVLALGGGHWHPWFSLTVFALLTAGIAAQTTRMVRAVAVAAVCWLFFDGFIVNGQGELAWRSTDRTGFAVLLAAALGGAAAAALDRHRDR</sequence>
<evidence type="ECO:0000313" key="3">
    <source>
        <dbReference type="Proteomes" id="UP001206206"/>
    </source>
</evidence>
<feature type="transmembrane region" description="Helical" evidence="1">
    <location>
        <begin position="83"/>
        <end position="101"/>
    </location>
</feature>
<gene>
    <name evidence="2" type="ORF">NON19_06015</name>
</gene>
<evidence type="ECO:0000256" key="1">
    <source>
        <dbReference type="SAM" id="Phobius"/>
    </source>
</evidence>
<evidence type="ECO:0000313" key="2">
    <source>
        <dbReference type="EMBL" id="MCQ4041594.1"/>
    </source>
</evidence>
<dbReference type="EMBL" id="JANFNH010000003">
    <property type="protein sequence ID" value="MCQ4041594.1"/>
    <property type="molecule type" value="Genomic_DNA"/>
</dbReference>
<accession>A0ABT1P897</accession>